<proteinExistence type="predicted"/>
<evidence type="ECO:0000313" key="2">
    <source>
        <dbReference type="Proteomes" id="UP000017842"/>
    </source>
</evidence>
<dbReference type="PATRIC" id="fig|1116472.3.peg.1017"/>
<dbReference type="GO" id="GO:0004803">
    <property type="term" value="F:transposase activity"/>
    <property type="evidence" value="ECO:0007669"/>
    <property type="project" value="InterPro"/>
</dbReference>
<organism evidence="1 2">
    <name type="scientific">Methyloglobulus morosus KoM1</name>
    <dbReference type="NCBI Taxonomy" id="1116472"/>
    <lineage>
        <taxon>Bacteria</taxon>
        <taxon>Pseudomonadati</taxon>
        <taxon>Pseudomonadota</taxon>
        <taxon>Gammaproteobacteria</taxon>
        <taxon>Methylococcales</taxon>
        <taxon>Methylococcaceae</taxon>
        <taxon>Methyloglobulus</taxon>
    </lineage>
</organism>
<dbReference type="InterPro" id="IPR005063">
    <property type="entry name" value="Transposase_27"/>
</dbReference>
<name>V5BIL4_9GAMM</name>
<accession>V5BIL4</accession>
<dbReference type="Proteomes" id="UP000017842">
    <property type="component" value="Unassembled WGS sequence"/>
</dbReference>
<keyword evidence="2" id="KW-1185">Reference proteome</keyword>
<comment type="caution">
    <text evidence="1">The sequence shown here is derived from an EMBL/GenBank/DDBJ whole genome shotgun (WGS) entry which is preliminary data.</text>
</comment>
<sequence>MHIMLNNIVLVIWLHGLPQLSHLQRLLESLRQRVFRRLHRSVGKETGETAHMERWNNTLRQRVGRMVRKTLSFSKDATWHDGVIHWFNV</sequence>
<dbReference type="GO" id="GO:0006313">
    <property type="term" value="P:DNA transposition"/>
    <property type="evidence" value="ECO:0007669"/>
    <property type="project" value="InterPro"/>
</dbReference>
<protein>
    <submittedName>
        <fullName evidence="1">IS1 transposase</fullName>
    </submittedName>
</protein>
<gene>
    <name evidence="1" type="ORF">MGMO_35c00310</name>
</gene>
<dbReference type="AlphaFoldDB" id="V5BIL4"/>
<dbReference type="EMBL" id="AYLO01000034">
    <property type="protein sequence ID" value="ESS73135.1"/>
    <property type="molecule type" value="Genomic_DNA"/>
</dbReference>
<evidence type="ECO:0000313" key="1">
    <source>
        <dbReference type="EMBL" id="ESS73135.1"/>
    </source>
</evidence>
<reference evidence="1 2" key="1">
    <citation type="journal article" date="2013" name="Genome Announc.">
        <title>Draft Genome Sequence of the Methanotrophic Gammaproteobacterium Methyloglobulus morosus DSM 22980 Strain KoM1.</title>
        <authorList>
            <person name="Poehlein A."/>
            <person name="Deutzmann J.S."/>
            <person name="Daniel R."/>
            <person name="Simeonova D.D."/>
        </authorList>
    </citation>
    <scope>NUCLEOTIDE SEQUENCE [LARGE SCALE GENOMIC DNA]</scope>
    <source>
        <strain evidence="1 2">KoM1</strain>
    </source>
</reference>
<dbReference type="Pfam" id="PF03400">
    <property type="entry name" value="DDE_Tnp_IS1"/>
    <property type="match status" value="1"/>
</dbReference>
<dbReference type="eggNOG" id="COG1662">
    <property type="taxonomic scope" value="Bacteria"/>
</dbReference>
<dbReference type="GO" id="GO:0003677">
    <property type="term" value="F:DNA binding"/>
    <property type="evidence" value="ECO:0007669"/>
    <property type="project" value="InterPro"/>
</dbReference>